<dbReference type="AlphaFoldDB" id="F3ZS41"/>
<keyword evidence="2" id="KW-1185">Reference proteome</keyword>
<dbReference type="HOGENOM" id="CLU_1955166_0_0_10"/>
<name>F3ZS41_9BACE</name>
<proteinExistence type="predicted"/>
<organism evidence="1 2">
    <name type="scientific">Bacteroides coprosuis DSM 18011</name>
    <dbReference type="NCBI Taxonomy" id="679937"/>
    <lineage>
        <taxon>Bacteria</taxon>
        <taxon>Pseudomonadati</taxon>
        <taxon>Bacteroidota</taxon>
        <taxon>Bacteroidia</taxon>
        <taxon>Bacteroidales</taxon>
        <taxon>Bacteroidaceae</taxon>
        <taxon>Bacteroides</taxon>
    </lineage>
</organism>
<dbReference type="EMBL" id="CM001167">
    <property type="protein sequence ID" value="EGJ72062.1"/>
    <property type="molecule type" value="Genomic_DNA"/>
</dbReference>
<gene>
    <name evidence="1" type="ORF">Bcop_1874</name>
</gene>
<evidence type="ECO:0008006" key="3">
    <source>
        <dbReference type="Google" id="ProtNLM"/>
    </source>
</evidence>
<reference evidence="1 2" key="1">
    <citation type="journal article" date="2011" name="Stand. Genomic Sci.">
        <title>Non-contiguous finished genome sequence of Bacteroides coprosuis type strain (PC139).</title>
        <authorList>
            <person name="Land M."/>
            <person name="Held B."/>
            <person name="Gronow S."/>
            <person name="Abt B."/>
            <person name="Lucas S."/>
            <person name="Del Rio T.G."/>
            <person name="Nolan M."/>
            <person name="Tice H."/>
            <person name="Cheng J.F."/>
            <person name="Pitluck S."/>
            <person name="Liolios K."/>
            <person name="Pagani I."/>
            <person name="Ivanova N."/>
            <person name="Mavromatis K."/>
            <person name="Mikhailova N."/>
            <person name="Pati A."/>
            <person name="Tapia R."/>
            <person name="Han C."/>
            <person name="Goodwin L."/>
            <person name="Chen A."/>
            <person name="Palaniappan K."/>
            <person name="Hauser L."/>
            <person name="Brambilla E.M."/>
            <person name="Rohde M."/>
            <person name="Goker M."/>
            <person name="Detter J.C."/>
            <person name="Woyke T."/>
            <person name="Bristow J."/>
            <person name="Eisen J.A."/>
            <person name="Markowitz V."/>
            <person name="Hugenholtz P."/>
            <person name="Kyrpides N.C."/>
            <person name="Klenk H.P."/>
            <person name="Lapidus A."/>
        </authorList>
    </citation>
    <scope>NUCLEOTIDE SEQUENCE</scope>
    <source>
        <strain evidence="1 2">DSM 18011</strain>
    </source>
</reference>
<dbReference type="Proteomes" id="UP000018439">
    <property type="component" value="Chromosome"/>
</dbReference>
<evidence type="ECO:0000313" key="2">
    <source>
        <dbReference type="Proteomes" id="UP000018439"/>
    </source>
</evidence>
<evidence type="ECO:0000313" key="1">
    <source>
        <dbReference type="EMBL" id="EGJ72062.1"/>
    </source>
</evidence>
<protein>
    <recommendedName>
        <fullName evidence="3">Helix-turn-helix domain protein</fullName>
    </recommendedName>
</protein>
<sequence>MDTVQTFIGRSSRRVGKDLNRMRMDLRINYKRAAEYNEIPERQIYRMEAALSLKLEEIMGIYLGYVLAARSEEELRQMANPALRVFRNLTEGSPLQQHEQEFHEAMVRWLLRLRLSIKCKHSMNHFNL</sequence>
<accession>F3ZS41</accession>